<dbReference type="EMBL" id="AP022870">
    <property type="protein sequence ID" value="BCB82007.1"/>
    <property type="molecule type" value="Genomic_DNA"/>
</dbReference>
<feature type="transmembrane region" description="Helical" evidence="5">
    <location>
        <begin position="44"/>
        <end position="67"/>
    </location>
</feature>
<evidence type="ECO:0000313" key="8">
    <source>
        <dbReference type="Proteomes" id="UP000502508"/>
    </source>
</evidence>
<dbReference type="AlphaFoldDB" id="A0A6F8Y7G8"/>
<gene>
    <name evidence="7" type="ORF">Pflav_084170</name>
</gene>
<feature type="domain" description="Major facilitator superfamily (MFS) profile" evidence="6">
    <location>
        <begin position="27"/>
        <end position="410"/>
    </location>
</feature>
<feature type="transmembrane region" description="Helical" evidence="5">
    <location>
        <begin position="261"/>
        <end position="282"/>
    </location>
</feature>
<organism evidence="7 8">
    <name type="scientific">Phytohabitans flavus</name>
    <dbReference type="NCBI Taxonomy" id="1076124"/>
    <lineage>
        <taxon>Bacteria</taxon>
        <taxon>Bacillati</taxon>
        <taxon>Actinomycetota</taxon>
        <taxon>Actinomycetes</taxon>
        <taxon>Micromonosporales</taxon>
        <taxon>Micromonosporaceae</taxon>
    </lineage>
</organism>
<dbReference type="InterPro" id="IPR036259">
    <property type="entry name" value="MFS_trans_sf"/>
</dbReference>
<dbReference type="InterPro" id="IPR020846">
    <property type="entry name" value="MFS_dom"/>
</dbReference>
<feature type="transmembrane region" description="Helical" evidence="5">
    <location>
        <begin position="294"/>
        <end position="312"/>
    </location>
</feature>
<evidence type="ECO:0000259" key="6">
    <source>
        <dbReference type="PROSITE" id="PS50850"/>
    </source>
</evidence>
<feature type="transmembrane region" description="Helical" evidence="5">
    <location>
        <begin position="318"/>
        <end position="343"/>
    </location>
</feature>
<feature type="transmembrane region" description="Helical" evidence="5">
    <location>
        <begin position="159"/>
        <end position="179"/>
    </location>
</feature>
<evidence type="ECO:0000256" key="5">
    <source>
        <dbReference type="SAM" id="Phobius"/>
    </source>
</evidence>
<reference evidence="7 8" key="1">
    <citation type="submission" date="2020-03" db="EMBL/GenBank/DDBJ databases">
        <title>Whole genome shotgun sequence of Phytohabitans flavus NBRC 107702.</title>
        <authorList>
            <person name="Komaki H."/>
            <person name="Tamura T."/>
        </authorList>
    </citation>
    <scope>NUCLEOTIDE SEQUENCE [LARGE SCALE GENOMIC DNA]</scope>
    <source>
        <strain evidence="7 8">NBRC 107702</strain>
    </source>
</reference>
<feature type="transmembrane region" description="Helical" evidence="5">
    <location>
        <begin position="185"/>
        <end position="205"/>
    </location>
</feature>
<dbReference type="Gene3D" id="1.20.1250.20">
    <property type="entry name" value="MFS general substrate transporter like domains"/>
    <property type="match status" value="1"/>
</dbReference>
<evidence type="ECO:0000256" key="4">
    <source>
        <dbReference type="ARBA" id="ARBA00023136"/>
    </source>
</evidence>
<feature type="transmembrane region" description="Helical" evidence="5">
    <location>
        <begin position="234"/>
        <end position="255"/>
    </location>
</feature>
<dbReference type="GO" id="GO:0005886">
    <property type="term" value="C:plasma membrane"/>
    <property type="evidence" value="ECO:0007669"/>
    <property type="project" value="UniProtKB-SubCell"/>
</dbReference>
<dbReference type="RefSeq" id="WP_197938863.1">
    <property type="nucleotide sequence ID" value="NZ_AP022870.1"/>
</dbReference>
<dbReference type="GO" id="GO:0022857">
    <property type="term" value="F:transmembrane transporter activity"/>
    <property type="evidence" value="ECO:0007669"/>
    <property type="project" value="InterPro"/>
</dbReference>
<keyword evidence="2 5" id="KW-0812">Transmembrane</keyword>
<keyword evidence="3 5" id="KW-1133">Transmembrane helix</keyword>
<comment type="subcellular location">
    <subcellularLocation>
        <location evidence="1">Cell membrane</location>
        <topology evidence="1">Multi-pass membrane protein</topology>
    </subcellularLocation>
</comment>
<dbReference type="InterPro" id="IPR011701">
    <property type="entry name" value="MFS"/>
</dbReference>
<evidence type="ECO:0000256" key="3">
    <source>
        <dbReference type="ARBA" id="ARBA00022989"/>
    </source>
</evidence>
<dbReference type="PANTHER" id="PTHR23518">
    <property type="entry name" value="C-METHYLTRANSFERASE"/>
    <property type="match status" value="1"/>
</dbReference>
<dbReference type="SUPFAM" id="SSF103473">
    <property type="entry name" value="MFS general substrate transporter"/>
    <property type="match status" value="1"/>
</dbReference>
<accession>A0A6F8Y7G8</accession>
<dbReference type="Proteomes" id="UP000502508">
    <property type="component" value="Chromosome"/>
</dbReference>
<reference evidence="7 8" key="2">
    <citation type="submission" date="2020-03" db="EMBL/GenBank/DDBJ databases">
        <authorList>
            <person name="Ichikawa N."/>
            <person name="Kimura A."/>
            <person name="Kitahashi Y."/>
            <person name="Uohara A."/>
        </authorList>
    </citation>
    <scope>NUCLEOTIDE SEQUENCE [LARGE SCALE GENOMIC DNA]</scope>
    <source>
        <strain evidence="7 8">NBRC 107702</strain>
    </source>
</reference>
<protein>
    <submittedName>
        <fullName evidence="7">MFS transporter</fullName>
    </submittedName>
</protein>
<evidence type="ECO:0000256" key="2">
    <source>
        <dbReference type="ARBA" id="ARBA00022692"/>
    </source>
</evidence>
<dbReference type="KEGG" id="pfla:Pflav_084170"/>
<evidence type="ECO:0000313" key="7">
    <source>
        <dbReference type="EMBL" id="BCB82007.1"/>
    </source>
</evidence>
<proteinExistence type="predicted"/>
<dbReference type="PANTHER" id="PTHR23518:SF2">
    <property type="entry name" value="MAJOR FACILITATOR SUPERFAMILY TRANSPORTER"/>
    <property type="match status" value="1"/>
</dbReference>
<dbReference type="CDD" id="cd17370">
    <property type="entry name" value="MFS_MJ1317_like"/>
    <property type="match status" value="1"/>
</dbReference>
<dbReference type="Pfam" id="PF07690">
    <property type="entry name" value="MFS_1"/>
    <property type="match status" value="1"/>
</dbReference>
<evidence type="ECO:0000256" key="1">
    <source>
        <dbReference type="ARBA" id="ARBA00004651"/>
    </source>
</evidence>
<feature type="transmembrane region" description="Helical" evidence="5">
    <location>
        <begin position="386"/>
        <end position="405"/>
    </location>
</feature>
<sequence length="415" mass="42583">MYVSLRDKPAGAAPPASRAVVRRVSSTVVLLGVVSLLTDVSSEMVASIMPLYLTAVVGLSPAAYGFWDGIYQGVSAIVRIAGGFAADRREHPKLVAALGYGVSALSRIAMLPAQGFAAITAVTTADRLGKGLRTAPRDALIAASSHPDSLGRSFGVHRALDTFGAALGPLVAFALLWTVPGSYDSVFVVSFGFATAGFAVLLLLVPNLRTAAGKARVGLRRVAREISGPKLRRPLLAAGLLGLVTVGDGFIYLSLQARDDFAALYFPLLYIGTNAVYLSLAVPFGRLADRVGRARVLIGGHVALVAGYLLAARPSGGLVSTLAVLALLGTFYAATDGVLPALISRLVPAETRGSGIAAAQTVVALARFAASLGFGILWQFAGRGTALLLVAAALAAVIPAAAWLLRGVSGKAVSA</sequence>
<feature type="transmembrane region" description="Helical" evidence="5">
    <location>
        <begin position="355"/>
        <end position="380"/>
    </location>
</feature>
<dbReference type="PROSITE" id="PS50850">
    <property type="entry name" value="MFS"/>
    <property type="match status" value="1"/>
</dbReference>
<keyword evidence="4 5" id="KW-0472">Membrane</keyword>
<name>A0A6F8Y7G8_9ACTN</name>
<keyword evidence="8" id="KW-1185">Reference proteome</keyword>